<keyword evidence="2" id="KW-1185">Reference proteome</keyword>
<evidence type="ECO:0000313" key="1">
    <source>
        <dbReference type="EMBL" id="OTG05549.1"/>
    </source>
</evidence>
<name>A0A251T410_HELAN</name>
<dbReference type="InParanoid" id="A0A251T410"/>
<dbReference type="EMBL" id="CM007901">
    <property type="protein sequence ID" value="OTG05549.1"/>
    <property type="molecule type" value="Genomic_DNA"/>
</dbReference>
<protein>
    <submittedName>
        <fullName evidence="1">Uncharacterized protein</fullName>
    </submittedName>
</protein>
<accession>A0A251T410</accession>
<gene>
    <name evidence="1" type="ORF">HannXRQ_Chr12g0374781</name>
</gene>
<dbReference type="AlphaFoldDB" id="A0A251T410"/>
<organism evidence="1 2">
    <name type="scientific">Helianthus annuus</name>
    <name type="common">Common sunflower</name>
    <dbReference type="NCBI Taxonomy" id="4232"/>
    <lineage>
        <taxon>Eukaryota</taxon>
        <taxon>Viridiplantae</taxon>
        <taxon>Streptophyta</taxon>
        <taxon>Embryophyta</taxon>
        <taxon>Tracheophyta</taxon>
        <taxon>Spermatophyta</taxon>
        <taxon>Magnoliopsida</taxon>
        <taxon>eudicotyledons</taxon>
        <taxon>Gunneridae</taxon>
        <taxon>Pentapetalae</taxon>
        <taxon>asterids</taxon>
        <taxon>campanulids</taxon>
        <taxon>Asterales</taxon>
        <taxon>Asteraceae</taxon>
        <taxon>Asteroideae</taxon>
        <taxon>Heliantheae alliance</taxon>
        <taxon>Heliantheae</taxon>
        <taxon>Helianthus</taxon>
    </lineage>
</organism>
<sequence length="120" mass="13870">MFNRLELGYHLADYTSLNSTMLANYCGAQVSGLEPTSADNANRPNITLFVYVMCFLFGLNLEHKLKQTLPSSINYVREWKPYLSCDWRRQRSSSVRLLLRGWSVNGKHVTNLYRANQGNY</sequence>
<dbReference type="Proteomes" id="UP000215914">
    <property type="component" value="Chromosome 12"/>
</dbReference>
<proteinExistence type="predicted"/>
<evidence type="ECO:0000313" key="2">
    <source>
        <dbReference type="Proteomes" id="UP000215914"/>
    </source>
</evidence>
<reference evidence="2" key="1">
    <citation type="journal article" date="2017" name="Nature">
        <title>The sunflower genome provides insights into oil metabolism, flowering and Asterid evolution.</title>
        <authorList>
            <person name="Badouin H."/>
            <person name="Gouzy J."/>
            <person name="Grassa C.J."/>
            <person name="Murat F."/>
            <person name="Staton S.E."/>
            <person name="Cottret L."/>
            <person name="Lelandais-Briere C."/>
            <person name="Owens G.L."/>
            <person name="Carrere S."/>
            <person name="Mayjonade B."/>
            <person name="Legrand L."/>
            <person name="Gill N."/>
            <person name="Kane N.C."/>
            <person name="Bowers J.E."/>
            <person name="Hubner S."/>
            <person name="Bellec A."/>
            <person name="Berard A."/>
            <person name="Berges H."/>
            <person name="Blanchet N."/>
            <person name="Boniface M.C."/>
            <person name="Brunel D."/>
            <person name="Catrice O."/>
            <person name="Chaidir N."/>
            <person name="Claudel C."/>
            <person name="Donnadieu C."/>
            <person name="Faraut T."/>
            <person name="Fievet G."/>
            <person name="Helmstetter N."/>
            <person name="King M."/>
            <person name="Knapp S.J."/>
            <person name="Lai Z."/>
            <person name="Le Paslier M.C."/>
            <person name="Lippi Y."/>
            <person name="Lorenzon L."/>
            <person name="Mandel J.R."/>
            <person name="Marage G."/>
            <person name="Marchand G."/>
            <person name="Marquand E."/>
            <person name="Bret-Mestries E."/>
            <person name="Morien E."/>
            <person name="Nambeesan S."/>
            <person name="Nguyen T."/>
            <person name="Pegot-Espagnet P."/>
            <person name="Pouilly N."/>
            <person name="Raftis F."/>
            <person name="Sallet E."/>
            <person name="Schiex T."/>
            <person name="Thomas J."/>
            <person name="Vandecasteele C."/>
            <person name="Vares D."/>
            <person name="Vear F."/>
            <person name="Vautrin S."/>
            <person name="Crespi M."/>
            <person name="Mangin B."/>
            <person name="Burke J.M."/>
            <person name="Salse J."/>
            <person name="Munos S."/>
            <person name="Vincourt P."/>
            <person name="Rieseberg L.H."/>
            <person name="Langlade N.B."/>
        </authorList>
    </citation>
    <scope>NUCLEOTIDE SEQUENCE [LARGE SCALE GENOMIC DNA]</scope>
    <source>
        <strain evidence="2">cv. SF193</strain>
    </source>
</reference>